<sequence length="114" mass="12212">MGGMTVTTMIIYTAVVVSPMPNITARTAARSMASHRCPPEMLTICVPNFSPTPDNVEELTMIPAAAQAMAVTTVALPAASQTEMIFSAPGRLDFFRKLTMNRPTIDQKQAVVAV</sequence>
<evidence type="ECO:0000313" key="1">
    <source>
        <dbReference type="EMBL" id="MPN15937.1"/>
    </source>
</evidence>
<proteinExistence type="predicted"/>
<reference evidence="1" key="1">
    <citation type="submission" date="2019-08" db="EMBL/GenBank/DDBJ databases">
        <authorList>
            <person name="Kucharzyk K."/>
            <person name="Murdoch R.W."/>
            <person name="Higgins S."/>
            <person name="Loffler F."/>
        </authorList>
    </citation>
    <scope>NUCLEOTIDE SEQUENCE</scope>
</reference>
<name>A0A645FND7_9ZZZZ</name>
<dbReference type="EMBL" id="VSSQ01062824">
    <property type="protein sequence ID" value="MPN15937.1"/>
    <property type="molecule type" value="Genomic_DNA"/>
</dbReference>
<protein>
    <submittedName>
        <fullName evidence="1">Uncharacterized protein</fullName>
    </submittedName>
</protein>
<organism evidence="1">
    <name type="scientific">bioreactor metagenome</name>
    <dbReference type="NCBI Taxonomy" id="1076179"/>
    <lineage>
        <taxon>unclassified sequences</taxon>
        <taxon>metagenomes</taxon>
        <taxon>ecological metagenomes</taxon>
    </lineage>
</organism>
<accession>A0A645FND7</accession>
<gene>
    <name evidence="1" type="ORF">SDC9_163273</name>
</gene>
<dbReference type="AlphaFoldDB" id="A0A645FND7"/>
<comment type="caution">
    <text evidence="1">The sequence shown here is derived from an EMBL/GenBank/DDBJ whole genome shotgun (WGS) entry which is preliminary data.</text>
</comment>